<name>A0ABT4JQI2_9GAMM</name>
<evidence type="ECO:0000313" key="3">
    <source>
        <dbReference type="EMBL" id="MCZ2720620.1"/>
    </source>
</evidence>
<feature type="signal peptide" evidence="2">
    <location>
        <begin position="1"/>
        <end position="25"/>
    </location>
</feature>
<proteinExistence type="predicted"/>
<evidence type="ECO:0000313" key="4">
    <source>
        <dbReference type="Proteomes" id="UP001149719"/>
    </source>
</evidence>
<feature type="chain" id="PRO_5045409109" description="Lipoprotein" evidence="2">
    <location>
        <begin position="26"/>
        <end position="272"/>
    </location>
</feature>
<comment type="caution">
    <text evidence="3">The sequence shown here is derived from an EMBL/GenBank/DDBJ whole genome shotgun (WGS) entry which is preliminary data.</text>
</comment>
<protein>
    <recommendedName>
        <fullName evidence="5">Lipoprotein</fullName>
    </recommendedName>
</protein>
<keyword evidence="2" id="KW-0732">Signal</keyword>
<dbReference type="RefSeq" id="WP_269122662.1">
    <property type="nucleotide sequence ID" value="NZ_JAPUBN010000010.1"/>
</dbReference>
<keyword evidence="4" id="KW-1185">Reference proteome</keyword>
<dbReference type="EMBL" id="JAPUBN010000010">
    <property type="protein sequence ID" value="MCZ2720620.1"/>
    <property type="molecule type" value="Genomic_DNA"/>
</dbReference>
<gene>
    <name evidence="3" type="ORF">O1D97_02915</name>
</gene>
<keyword evidence="1" id="KW-0175">Coiled coil</keyword>
<feature type="coiled-coil region" evidence="1">
    <location>
        <begin position="124"/>
        <end position="151"/>
    </location>
</feature>
<sequence length="272" mass="30658">MTMQHLGLATLVLLISACSSTQVLEEEKNQTNTPTQVEKNATNKVINIKTISAPEITNNTDSGKIEIIQAVDTAIESDSLIESELPELLKIRKNLLTNISNKLDHLTFDTSRLTSLTHLQLANFKKDEHDINKVQANIKQLNELAVAIQHEEDLLKKRIEERKINPKKADLIQVYVSETTVAHSDQTYKTLPLVGEWTRGESRTINVKDQQLFNSQSSEKISISFTENYNLLINGQAVLLVDPSRLKKQADFQVSNIDRNAIITGQIDYKLK</sequence>
<evidence type="ECO:0008006" key="5">
    <source>
        <dbReference type="Google" id="ProtNLM"/>
    </source>
</evidence>
<dbReference type="Proteomes" id="UP001149719">
    <property type="component" value="Unassembled WGS sequence"/>
</dbReference>
<reference evidence="3" key="1">
    <citation type="submission" date="2022-12" db="EMBL/GenBank/DDBJ databases">
        <title>Marinomonas 15G1-11 sp. nov, isolated from marine algae.</title>
        <authorList>
            <person name="Butt M."/>
            <person name="Choi D.G."/>
            <person name="Kim J.M."/>
            <person name="Lee J.K."/>
            <person name="Baek J.H."/>
            <person name="Jeon C.O."/>
        </authorList>
    </citation>
    <scope>NUCLEOTIDE SEQUENCE</scope>
    <source>
        <strain evidence="3">15G1-11</strain>
    </source>
</reference>
<organism evidence="3 4">
    <name type="scientific">Marinomonas phaeophyticola</name>
    <dbReference type="NCBI Taxonomy" id="3004091"/>
    <lineage>
        <taxon>Bacteria</taxon>
        <taxon>Pseudomonadati</taxon>
        <taxon>Pseudomonadota</taxon>
        <taxon>Gammaproteobacteria</taxon>
        <taxon>Oceanospirillales</taxon>
        <taxon>Oceanospirillaceae</taxon>
        <taxon>Marinomonas</taxon>
    </lineage>
</organism>
<evidence type="ECO:0000256" key="2">
    <source>
        <dbReference type="SAM" id="SignalP"/>
    </source>
</evidence>
<evidence type="ECO:0000256" key="1">
    <source>
        <dbReference type="SAM" id="Coils"/>
    </source>
</evidence>
<accession>A0ABT4JQI2</accession>